<sequence length="246" mass="27543">MKVELRSDVGKMREHNEDVCDYFLSDDLLLAVVADGMGGHKAGDVASELAIQTLREAWKKQAPRATEEAMTSWLLHTISEANERIYEQSLTNTEMRGMGTTIVCALITESEMISAHVGDSRLYVKKEHHISQVTHDHTLVNELYRQGQISEEEAKNHPQKNVVTRALGTENQCNIDVLQHELSETDTIILCSDGLSDKLSNDDFDVVLNQVNRLEDKADQLLQLALDRGGEDNITFILIDKGANEL</sequence>
<organism evidence="2 3">
    <name type="scientific">Geomicrobium sediminis</name>
    <dbReference type="NCBI Taxonomy" id="1347788"/>
    <lineage>
        <taxon>Bacteria</taxon>
        <taxon>Bacillati</taxon>
        <taxon>Bacillota</taxon>
        <taxon>Bacilli</taxon>
        <taxon>Bacillales</taxon>
        <taxon>Geomicrobium</taxon>
    </lineage>
</organism>
<evidence type="ECO:0000313" key="3">
    <source>
        <dbReference type="Proteomes" id="UP000741863"/>
    </source>
</evidence>
<gene>
    <name evidence="2" type="ORF">JOD17_001635</name>
</gene>
<dbReference type="PROSITE" id="PS51746">
    <property type="entry name" value="PPM_2"/>
    <property type="match status" value="1"/>
</dbReference>
<protein>
    <submittedName>
        <fullName evidence="2">Protein phosphatase</fullName>
        <ecNumber evidence="2">3.1.3.16</ecNumber>
    </submittedName>
</protein>
<dbReference type="Gene3D" id="3.60.40.10">
    <property type="entry name" value="PPM-type phosphatase domain"/>
    <property type="match status" value="1"/>
</dbReference>
<dbReference type="SUPFAM" id="SSF81606">
    <property type="entry name" value="PP2C-like"/>
    <property type="match status" value="1"/>
</dbReference>
<dbReference type="InterPro" id="IPR036457">
    <property type="entry name" value="PPM-type-like_dom_sf"/>
</dbReference>
<reference evidence="2 3" key="1">
    <citation type="submission" date="2021-01" db="EMBL/GenBank/DDBJ databases">
        <title>Genomic Encyclopedia of Type Strains, Phase IV (KMG-IV): sequencing the most valuable type-strain genomes for metagenomic binning, comparative biology and taxonomic classification.</title>
        <authorList>
            <person name="Goeker M."/>
        </authorList>
    </citation>
    <scope>NUCLEOTIDE SEQUENCE [LARGE SCALE GENOMIC DNA]</scope>
    <source>
        <strain evidence="2 3">DSM 25540</strain>
    </source>
</reference>
<dbReference type="SMART" id="SM00332">
    <property type="entry name" value="PP2Cc"/>
    <property type="match status" value="1"/>
</dbReference>
<dbReference type="GO" id="GO:0004722">
    <property type="term" value="F:protein serine/threonine phosphatase activity"/>
    <property type="evidence" value="ECO:0007669"/>
    <property type="project" value="UniProtKB-EC"/>
</dbReference>
<accession>A0ABS2PC22</accession>
<dbReference type="EC" id="3.1.3.16" evidence="2"/>
<proteinExistence type="predicted"/>
<dbReference type="SMART" id="SM00331">
    <property type="entry name" value="PP2C_SIG"/>
    <property type="match status" value="1"/>
</dbReference>
<dbReference type="InterPro" id="IPR001932">
    <property type="entry name" value="PPM-type_phosphatase-like_dom"/>
</dbReference>
<evidence type="ECO:0000259" key="1">
    <source>
        <dbReference type="PROSITE" id="PS51746"/>
    </source>
</evidence>
<keyword evidence="2" id="KW-0378">Hydrolase</keyword>
<dbReference type="PANTHER" id="PTHR47992">
    <property type="entry name" value="PROTEIN PHOSPHATASE"/>
    <property type="match status" value="1"/>
</dbReference>
<evidence type="ECO:0000313" key="2">
    <source>
        <dbReference type="EMBL" id="MBM7632541.1"/>
    </source>
</evidence>
<dbReference type="EMBL" id="JAFBEC010000004">
    <property type="protein sequence ID" value="MBM7632541.1"/>
    <property type="molecule type" value="Genomic_DNA"/>
</dbReference>
<dbReference type="Pfam" id="PF13672">
    <property type="entry name" value="PP2C_2"/>
    <property type="match status" value="1"/>
</dbReference>
<comment type="caution">
    <text evidence="2">The sequence shown here is derived from an EMBL/GenBank/DDBJ whole genome shotgun (WGS) entry which is preliminary data.</text>
</comment>
<keyword evidence="3" id="KW-1185">Reference proteome</keyword>
<dbReference type="Proteomes" id="UP000741863">
    <property type="component" value="Unassembled WGS sequence"/>
</dbReference>
<dbReference type="NCBIfam" id="NF033484">
    <property type="entry name" value="Stp1_PP2C_phos"/>
    <property type="match status" value="1"/>
</dbReference>
<dbReference type="RefSeq" id="WP_338028771.1">
    <property type="nucleotide sequence ID" value="NZ_JAFBEC010000004.1"/>
</dbReference>
<dbReference type="CDD" id="cd00143">
    <property type="entry name" value="PP2Cc"/>
    <property type="match status" value="1"/>
</dbReference>
<name>A0ABS2PC22_9BACL</name>
<feature type="domain" description="PPM-type phosphatase" evidence="1">
    <location>
        <begin position="2"/>
        <end position="241"/>
    </location>
</feature>
<dbReference type="InterPro" id="IPR015655">
    <property type="entry name" value="PP2C"/>
</dbReference>